<dbReference type="AlphaFoldDB" id="A0A3B0V3S3"/>
<feature type="domain" description="Glycoside hydrolase family 57 N-terminal" evidence="3">
    <location>
        <begin position="5"/>
        <end position="268"/>
    </location>
</feature>
<accession>A0A3B0V3S3</accession>
<dbReference type="Pfam" id="PF09094">
    <property type="entry name" value="AmyA-A_glucT_m"/>
    <property type="match status" value="1"/>
</dbReference>
<gene>
    <name evidence="6" type="ORF">MNBD_DELTA02-166</name>
</gene>
<reference evidence="6" key="1">
    <citation type="submission" date="2018-06" db="EMBL/GenBank/DDBJ databases">
        <authorList>
            <person name="Zhirakovskaya E."/>
        </authorList>
    </citation>
    <scope>NUCLEOTIDE SEQUENCE</scope>
</reference>
<feature type="domain" description="Alpha-amylase/4-alpha-glucanotransferase central" evidence="4">
    <location>
        <begin position="312"/>
        <end position="386"/>
    </location>
</feature>
<sequence length="694" mass="78123">MTYFIFCIHNHQPVGNFEEVIEDAFQKAYMPFLEKLFERPTIKFSLHTTGFLLEWLERVHPEYIEKMRAMVRRGQLEVMGGGYYEPVLAVIPAEDRAGQIRLMADNIERLFGARPRGIWLAERVWDPTLPADLHAAGVEYLVVDDYHFIKSGLRRDGLFGYYVTEELGKPVKVFPGSERLRYLIPFEEAGKFEEYMRGLEAGGQRRAAIFADDGEKFGVWPGTNKWVYDDGWIDSFLDKLEESSEWIKPVTFSEFIDAEEPLGRVYLPTTSYMEMGEWALPPEVSNDYTQLHEELKQRGAEGERILQYCQGGAWRNFFSKYPEADWMHKRMLLASMKLGRDAPAQALDHIYRAQANDAYWHGVFGGLYLPHLRFAVYEHILKAEAIVEETGRGSEVNIIVADINADTHEEVEVSGPELNLYISPRHGGSIFEIDFKPGAVNITNTLSRRYEGYHEKLKEAGAGAQDGGGAKSIHEAVVMKEEGLAERLAFDSVRRSSLRERFLPACADLDALAASRCGELGDFFDSEYSCEVRETGLTLTRDGLLSGRPFRVSKTLCFDKAGGFSAGYELTGEVDDSLKGVMMGVEFNICLPGCSGPACYLECDGSGVRHGLDRLGVDPGVESLVIVDEYSGVRVGFELNRPVTLWRYPVETVSLSEAGFERIYQGSSIVFLVPLEELTGLVDKFTITLKVESV</sequence>
<dbReference type="PANTHER" id="PTHR36306">
    <property type="entry name" value="ALPHA-AMYLASE-RELATED-RELATED"/>
    <property type="match status" value="1"/>
</dbReference>
<dbReference type="SUPFAM" id="SSF74650">
    <property type="entry name" value="Galactose mutarotase-like"/>
    <property type="match status" value="1"/>
</dbReference>
<dbReference type="InterPro" id="IPR004300">
    <property type="entry name" value="Glyco_hydro_57_N"/>
</dbReference>
<dbReference type="InterPro" id="IPR014718">
    <property type="entry name" value="GH-type_carb-bd"/>
</dbReference>
<protein>
    <submittedName>
        <fullName evidence="6">Alpha-amylase</fullName>
        <ecNumber evidence="6">3.2.1.1</ecNumber>
    </submittedName>
</protein>
<dbReference type="InterPro" id="IPR011013">
    <property type="entry name" value="Gal_mutarotase_sf_dom"/>
</dbReference>
<evidence type="ECO:0000259" key="5">
    <source>
        <dbReference type="Pfam" id="PF09095"/>
    </source>
</evidence>
<dbReference type="EMBL" id="UOEZ01000066">
    <property type="protein sequence ID" value="VAW38185.1"/>
    <property type="molecule type" value="Genomic_DNA"/>
</dbReference>
<evidence type="ECO:0000256" key="2">
    <source>
        <dbReference type="ARBA" id="ARBA00023277"/>
    </source>
</evidence>
<name>A0A3B0V3S3_9ZZZZ</name>
<dbReference type="Gene3D" id="2.70.98.10">
    <property type="match status" value="1"/>
</dbReference>
<evidence type="ECO:0000313" key="6">
    <source>
        <dbReference type="EMBL" id="VAW38185.1"/>
    </source>
</evidence>
<dbReference type="PANTHER" id="PTHR36306:SF1">
    <property type="entry name" value="ALPHA-AMYLASE-RELATED"/>
    <property type="match status" value="1"/>
</dbReference>
<dbReference type="SUPFAM" id="SSF88713">
    <property type="entry name" value="Glycoside hydrolase/deacetylase"/>
    <property type="match status" value="1"/>
</dbReference>
<dbReference type="InterPro" id="IPR052046">
    <property type="entry name" value="GH57_Enzymes"/>
</dbReference>
<dbReference type="InterPro" id="IPR028995">
    <property type="entry name" value="Glyco_hydro_57/38_cen_sf"/>
</dbReference>
<dbReference type="InterPro" id="IPR015178">
    <property type="entry name" value="A-amylase/a-glucTrfase_central"/>
</dbReference>
<dbReference type="GO" id="GO:0005975">
    <property type="term" value="P:carbohydrate metabolic process"/>
    <property type="evidence" value="ECO:0007669"/>
    <property type="project" value="InterPro"/>
</dbReference>
<dbReference type="SUPFAM" id="SSF88688">
    <property type="entry name" value="Families 57/38 glycoside transferase middle domain"/>
    <property type="match status" value="1"/>
</dbReference>
<keyword evidence="6" id="KW-0326">Glycosidase</keyword>
<keyword evidence="2" id="KW-0119">Carbohydrate metabolism</keyword>
<evidence type="ECO:0000259" key="3">
    <source>
        <dbReference type="Pfam" id="PF03065"/>
    </source>
</evidence>
<organism evidence="6">
    <name type="scientific">hydrothermal vent metagenome</name>
    <dbReference type="NCBI Taxonomy" id="652676"/>
    <lineage>
        <taxon>unclassified sequences</taxon>
        <taxon>metagenomes</taxon>
        <taxon>ecological metagenomes</taxon>
    </lineage>
</organism>
<dbReference type="InterPro" id="IPR015179">
    <property type="entry name" value="A-amylase/a-glucTrfase_C"/>
</dbReference>
<feature type="domain" description="Alpha-amylase/4-alpha-glucanotransferase C-terminal" evidence="5">
    <location>
        <begin position="402"/>
        <end position="676"/>
    </location>
</feature>
<dbReference type="GO" id="GO:0030246">
    <property type="term" value="F:carbohydrate binding"/>
    <property type="evidence" value="ECO:0007669"/>
    <property type="project" value="InterPro"/>
</dbReference>
<dbReference type="EC" id="3.2.1.1" evidence="6"/>
<keyword evidence="6" id="KW-0378">Hydrolase</keyword>
<evidence type="ECO:0000259" key="4">
    <source>
        <dbReference type="Pfam" id="PF09094"/>
    </source>
</evidence>
<evidence type="ECO:0000256" key="1">
    <source>
        <dbReference type="ARBA" id="ARBA00006821"/>
    </source>
</evidence>
<comment type="similarity">
    <text evidence="1">Belongs to the glycosyl hydrolase 57 family.</text>
</comment>
<proteinExistence type="inferred from homology"/>
<dbReference type="Pfam" id="PF09095">
    <property type="entry name" value="AmyA-gluTrfs_C"/>
    <property type="match status" value="1"/>
</dbReference>
<dbReference type="CDD" id="cd10793">
    <property type="entry name" value="GH57N_TLGT_like"/>
    <property type="match status" value="1"/>
</dbReference>
<dbReference type="InterPro" id="IPR011330">
    <property type="entry name" value="Glyco_hydro/deAcase_b/a-brl"/>
</dbReference>
<dbReference type="Gene3D" id="3.20.110.20">
    <property type="match status" value="1"/>
</dbReference>
<dbReference type="Pfam" id="PF03065">
    <property type="entry name" value="Glyco_hydro_57"/>
    <property type="match status" value="1"/>
</dbReference>
<dbReference type="GO" id="GO:0004556">
    <property type="term" value="F:alpha-amylase activity"/>
    <property type="evidence" value="ECO:0007669"/>
    <property type="project" value="UniProtKB-EC"/>
</dbReference>